<feature type="binding site" evidence="5">
    <location>
        <position position="345"/>
    </location>
    <ligand>
        <name>FAD</name>
        <dbReference type="ChEBI" id="CHEBI:57692"/>
    </ligand>
</feature>
<keyword evidence="1 5" id="KW-0285">Flavoprotein</keyword>
<dbReference type="InterPro" id="IPR050097">
    <property type="entry name" value="Ferredoxin-NADP_redctase_2"/>
</dbReference>
<feature type="binding site" evidence="5">
    <location>
        <position position="53"/>
    </location>
    <ligand>
        <name>FAD</name>
        <dbReference type="ChEBI" id="CHEBI:57692"/>
    </ligand>
</feature>
<dbReference type="AlphaFoldDB" id="A0A4R3LTI0"/>
<dbReference type="PANTHER" id="PTHR48105">
    <property type="entry name" value="THIOREDOXIN REDUCTASE 1-RELATED-RELATED"/>
    <property type="match status" value="1"/>
</dbReference>
<feature type="binding site" evidence="5">
    <location>
        <position position="99"/>
    </location>
    <ligand>
        <name>FAD</name>
        <dbReference type="ChEBI" id="CHEBI:57692"/>
    </ligand>
</feature>
<dbReference type="Proteomes" id="UP000294664">
    <property type="component" value="Unassembled WGS sequence"/>
</dbReference>
<feature type="binding site" evidence="5">
    <location>
        <position position="58"/>
    </location>
    <ligand>
        <name>FAD</name>
        <dbReference type="ChEBI" id="CHEBI:57692"/>
    </ligand>
</feature>
<evidence type="ECO:0000259" key="7">
    <source>
        <dbReference type="Pfam" id="PF07992"/>
    </source>
</evidence>
<dbReference type="GO" id="GO:0004324">
    <property type="term" value="F:ferredoxin-NADP+ reductase activity"/>
    <property type="evidence" value="ECO:0007669"/>
    <property type="project" value="UniProtKB-UniRule"/>
</dbReference>
<comment type="cofactor">
    <cofactor evidence="5">
        <name>FAD</name>
        <dbReference type="ChEBI" id="CHEBI:57692"/>
    </cofactor>
    <text evidence="5">Binds 1 FAD per subunit.</text>
</comment>
<feature type="region of interest" description="Disordered" evidence="6">
    <location>
        <begin position="338"/>
        <end position="362"/>
    </location>
</feature>
<protein>
    <recommendedName>
        <fullName evidence="5">Ferredoxin--NADP reductase</fullName>
        <shortName evidence="5">FNR</shortName>
        <shortName evidence="5">Fd-NADP(+) reductase</shortName>
        <ecNumber evidence="5">1.18.1.2</ecNumber>
    </recommendedName>
</protein>
<evidence type="ECO:0000256" key="5">
    <source>
        <dbReference type="HAMAP-Rule" id="MF_01685"/>
    </source>
</evidence>
<dbReference type="HAMAP" id="MF_01685">
    <property type="entry name" value="FENR2"/>
    <property type="match status" value="1"/>
</dbReference>
<comment type="caution">
    <text evidence="5">Lacks conserved residue(s) required for the propagation of feature annotation.</text>
</comment>
<name>A0A4R3LTI0_9HYPH</name>
<reference evidence="8 9" key="1">
    <citation type="submission" date="2019-03" db="EMBL/GenBank/DDBJ databases">
        <title>Genomic Encyclopedia of Type Strains, Phase IV (KMG-IV): sequencing the most valuable type-strain genomes for metagenomic binning, comparative biology and taxonomic classification.</title>
        <authorList>
            <person name="Goeker M."/>
        </authorList>
    </citation>
    <scope>NUCLEOTIDE SEQUENCE [LARGE SCALE GENOMIC DNA]</scope>
    <source>
        <strain evidence="8 9">DSM 9035</strain>
    </source>
</reference>
<evidence type="ECO:0000256" key="6">
    <source>
        <dbReference type="SAM" id="MobiDB-lite"/>
    </source>
</evidence>
<dbReference type="PRINTS" id="PR00368">
    <property type="entry name" value="FADPNR"/>
</dbReference>
<dbReference type="Pfam" id="PF07992">
    <property type="entry name" value="Pyr_redox_2"/>
    <property type="match status" value="1"/>
</dbReference>
<organism evidence="8 9">
    <name type="scientific">Aquabacter spiritensis</name>
    <dbReference type="NCBI Taxonomy" id="933073"/>
    <lineage>
        <taxon>Bacteria</taxon>
        <taxon>Pseudomonadati</taxon>
        <taxon>Pseudomonadota</taxon>
        <taxon>Alphaproteobacteria</taxon>
        <taxon>Hyphomicrobiales</taxon>
        <taxon>Xanthobacteraceae</taxon>
        <taxon>Aquabacter</taxon>
    </lineage>
</organism>
<keyword evidence="2 5" id="KW-0274">FAD</keyword>
<dbReference type="RefSeq" id="WP_165933762.1">
    <property type="nucleotide sequence ID" value="NZ_SMAI01000008.1"/>
</dbReference>
<feature type="domain" description="FAD/NAD(P)-binding" evidence="7">
    <location>
        <begin position="17"/>
        <end position="327"/>
    </location>
</feature>
<keyword evidence="9" id="KW-1185">Reference proteome</keyword>
<sequence length="362" mass="38090">MAGETDAAPADAGRVCDITIIGAGPVGLSAGFWAGMRRASCRILDSLPTIGGQLTALYPDKWIYDIPGYRMIKARDLVDRLAEQAIDQFKIPVHLSTTALSISRRHHPGHTEEVVAVETTAGVFLSRAVVLAAGHGAFTPRPLPGIDAETWAGRGLTFFVAHKEAFANRSVMIVGGGDSACDWALELKDIARDVVLVHRRERFRAHPHTAALIDAAVSEGRIRLAVPYLVKDLDGDQRLREVTLAPAAKGGEGLRVEVDDLIVQLGFVTGLGPLAEWGFALRDGGVLVDDRMATSLPGIWACGDIAASASKIRLIATGLGEAATAVAHAMAAIRPEAELQPEHSTSAGVPGVTAGEPAMSAA</sequence>
<dbReference type="InterPro" id="IPR036188">
    <property type="entry name" value="FAD/NAD-bd_sf"/>
</dbReference>
<dbReference type="InterPro" id="IPR022890">
    <property type="entry name" value="Fd--NADP_Rdtase_type_2"/>
</dbReference>
<feature type="binding site" evidence="5">
    <location>
        <position position="138"/>
    </location>
    <ligand>
        <name>FAD</name>
        <dbReference type="ChEBI" id="CHEBI:57692"/>
    </ligand>
</feature>
<dbReference type="SUPFAM" id="SSF51905">
    <property type="entry name" value="FAD/NAD(P)-binding domain"/>
    <property type="match status" value="1"/>
</dbReference>
<evidence type="ECO:0000313" key="8">
    <source>
        <dbReference type="EMBL" id="TCT03860.1"/>
    </source>
</evidence>
<dbReference type="Gene3D" id="3.50.50.60">
    <property type="entry name" value="FAD/NAD(P)-binding domain"/>
    <property type="match status" value="2"/>
</dbReference>
<evidence type="ECO:0000256" key="4">
    <source>
        <dbReference type="ARBA" id="ARBA00023002"/>
    </source>
</evidence>
<evidence type="ECO:0000256" key="1">
    <source>
        <dbReference type="ARBA" id="ARBA00022630"/>
    </source>
</evidence>
<evidence type="ECO:0000256" key="3">
    <source>
        <dbReference type="ARBA" id="ARBA00022857"/>
    </source>
</evidence>
<dbReference type="PRINTS" id="PR00469">
    <property type="entry name" value="PNDRDTASEII"/>
</dbReference>
<gene>
    <name evidence="8" type="ORF">EDC64_10825</name>
</gene>
<proteinExistence type="inferred from homology"/>
<feature type="binding site" evidence="5">
    <location>
        <position position="304"/>
    </location>
    <ligand>
        <name>FAD</name>
        <dbReference type="ChEBI" id="CHEBI:57692"/>
    </ligand>
</feature>
<accession>A0A4R3LTI0</accession>
<evidence type="ECO:0000256" key="2">
    <source>
        <dbReference type="ARBA" id="ARBA00022827"/>
    </source>
</evidence>
<feature type="binding site" evidence="5">
    <location>
        <position position="45"/>
    </location>
    <ligand>
        <name>FAD</name>
        <dbReference type="ChEBI" id="CHEBI:57692"/>
    </ligand>
</feature>
<evidence type="ECO:0000313" key="9">
    <source>
        <dbReference type="Proteomes" id="UP000294664"/>
    </source>
</evidence>
<dbReference type="EMBL" id="SMAI01000008">
    <property type="protein sequence ID" value="TCT03860.1"/>
    <property type="molecule type" value="Genomic_DNA"/>
</dbReference>
<dbReference type="GO" id="GO:0050660">
    <property type="term" value="F:flavin adenine dinucleotide binding"/>
    <property type="evidence" value="ECO:0007669"/>
    <property type="project" value="UniProtKB-UniRule"/>
</dbReference>
<keyword evidence="3 5" id="KW-0521">NADP</keyword>
<dbReference type="InterPro" id="IPR023753">
    <property type="entry name" value="FAD/NAD-binding_dom"/>
</dbReference>
<comment type="catalytic activity">
    <reaction evidence="5">
        <text>2 reduced [2Fe-2S]-[ferredoxin] + NADP(+) + H(+) = 2 oxidized [2Fe-2S]-[ferredoxin] + NADPH</text>
        <dbReference type="Rhea" id="RHEA:20125"/>
        <dbReference type="Rhea" id="RHEA-COMP:10000"/>
        <dbReference type="Rhea" id="RHEA-COMP:10001"/>
        <dbReference type="ChEBI" id="CHEBI:15378"/>
        <dbReference type="ChEBI" id="CHEBI:33737"/>
        <dbReference type="ChEBI" id="CHEBI:33738"/>
        <dbReference type="ChEBI" id="CHEBI:57783"/>
        <dbReference type="ChEBI" id="CHEBI:58349"/>
        <dbReference type="EC" id="1.18.1.2"/>
    </reaction>
</comment>
<dbReference type="EC" id="1.18.1.2" evidence="5"/>
<comment type="similarity">
    <text evidence="5">Belongs to the ferredoxin--NADP reductase type 2 family.</text>
</comment>
<keyword evidence="4 5" id="KW-0560">Oxidoreductase</keyword>
<comment type="caution">
    <text evidence="8">The sequence shown here is derived from an EMBL/GenBank/DDBJ whole genome shotgun (WGS) entry which is preliminary data.</text>
</comment>
<comment type="subunit">
    <text evidence="5">Homodimer.</text>
</comment>
<dbReference type="GO" id="GO:0050661">
    <property type="term" value="F:NADP binding"/>
    <property type="evidence" value="ECO:0007669"/>
    <property type="project" value="UniProtKB-UniRule"/>
</dbReference>